<dbReference type="EMBL" id="JBHTEK010000001">
    <property type="protein sequence ID" value="MFC7669160.1"/>
    <property type="molecule type" value="Genomic_DNA"/>
</dbReference>
<dbReference type="Pfam" id="PF18962">
    <property type="entry name" value="Por_Secre_tail"/>
    <property type="match status" value="1"/>
</dbReference>
<dbReference type="InterPro" id="IPR026444">
    <property type="entry name" value="Secre_tail"/>
</dbReference>
<reference evidence="3" key="1">
    <citation type="journal article" date="2019" name="Int. J. Syst. Evol. Microbiol.">
        <title>The Global Catalogue of Microorganisms (GCM) 10K type strain sequencing project: providing services to taxonomists for standard genome sequencing and annotation.</title>
        <authorList>
            <consortium name="The Broad Institute Genomics Platform"/>
            <consortium name="The Broad Institute Genome Sequencing Center for Infectious Disease"/>
            <person name="Wu L."/>
            <person name="Ma J."/>
        </authorList>
    </citation>
    <scope>NUCLEOTIDE SEQUENCE [LARGE SCALE GENOMIC DNA]</scope>
    <source>
        <strain evidence="3">JCM 19635</strain>
    </source>
</reference>
<accession>A0ABW2UAB8</accession>
<feature type="domain" description="Secretion system C-terminal sorting" evidence="1">
    <location>
        <begin position="281"/>
        <end position="354"/>
    </location>
</feature>
<gene>
    <name evidence="2" type="ORF">ACFQT0_18730</name>
</gene>
<sequence length="355" mass="36292">MAATALGAQAQITLDGKVTAAEIATAKTADKYQSISTYSGTHSVAGKGLQTLYVGNSATKLYVAVVGSFQQTATYAAVLLYLNVPGKTGVAKGVKLAGGAAGDSPLKIKPTMDFEVDYGVRVNFDIDAAKGGYFSFADYSNGNPATGGVPDTYQGNVLPGTPLTASGTTAATAGPLLGARVAYTNAATVSANTDNSAIEFEFDLAAMGLTATSAIDMFVAYTNGDGILTSDTFPPIAGQATALAPDQDFTAIAGNQYLTYNLTTGLLANRNEVARSLRFGVYPNPGSAVAVTYTVPQGNQAVSLSVHDATGKQVRSLNASQAGVQTYKLSGLKAGIYVVKLNVGGEQTSSKVVIE</sequence>
<proteinExistence type="predicted"/>
<keyword evidence="3" id="KW-1185">Reference proteome</keyword>
<dbReference type="NCBIfam" id="TIGR04183">
    <property type="entry name" value="Por_Secre_tail"/>
    <property type="match status" value="1"/>
</dbReference>
<evidence type="ECO:0000313" key="3">
    <source>
        <dbReference type="Proteomes" id="UP001596513"/>
    </source>
</evidence>
<dbReference type="Proteomes" id="UP001596513">
    <property type="component" value="Unassembled WGS sequence"/>
</dbReference>
<evidence type="ECO:0000259" key="1">
    <source>
        <dbReference type="Pfam" id="PF18962"/>
    </source>
</evidence>
<dbReference type="RefSeq" id="WP_380204678.1">
    <property type="nucleotide sequence ID" value="NZ_JBHTEK010000001.1"/>
</dbReference>
<organism evidence="2 3">
    <name type="scientific">Hymenobacter humi</name>
    <dbReference type="NCBI Taxonomy" id="1411620"/>
    <lineage>
        <taxon>Bacteria</taxon>
        <taxon>Pseudomonadati</taxon>
        <taxon>Bacteroidota</taxon>
        <taxon>Cytophagia</taxon>
        <taxon>Cytophagales</taxon>
        <taxon>Hymenobacteraceae</taxon>
        <taxon>Hymenobacter</taxon>
    </lineage>
</organism>
<evidence type="ECO:0000313" key="2">
    <source>
        <dbReference type="EMBL" id="MFC7669160.1"/>
    </source>
</evidence>
<comment type="caution">
    <text evidence="2">The sequence shown here is derived from an EMBL/GenBank/DDBJ whole genome shotgun (WGS) entry which is preliminary data.</text>
</comment>
<protein>
    <submittedName>
        <fullName evidence="2">T9SS type A sorting domain-containing protein</fullName>
    </submittedName>
</protein>
<name>A0ABW2UAB8_9BACT</name>